<evidence type="ECO:0000256" key="2">
    <source>
        <dbReference type="ARBA" id="ARBA00022723"/>
    </source>
</evidence>
<protein>
    <recommendedName>
        <fullName evidence="6">TauD/TfdA-like domain-containing protein</fullName>
    </recommendedName>
</protein>
<dbReference type="Proteomes" id="UP001305779">
    <property type="component" value="Unassembled WGS sequence"/>
</dbReference>
<dbReference type="Gene3D" id="3.60.130.10">
    <property type="entry name" value="Clavaminate synthase-like"/>
    <property type="match status" value="1"/>
</dbReference>
<name>A0ABR0EF40_ZASCE</name>
<feature type="domain" description="TauD/TfdA-like" evidence="6">
    <location>
        <begin position="10"/>
        <end position="293"/>
    </location>
</feature>
<reference evidence="7 8" key="1">
    <citation type="journal article" date="2023" name="G3 (Bethesda)">
        <title>A chromosome-level genome assembly of Zasmidium syzygii isolated from banana leaves.</title>
        <authorList>
            <person name="van Westerhoven A.C."/>
            <person name="Mehrabi R."/>
            <person name="Talebi R."/>
            <person name="Steentjes M.B.F."/>
            <person name="Corcolon B."/>
            <person name="Chong P.A."/>
            <person name="Kema G.H.J."/>
            <person name="Seidl M.F."/>
        </authorList>
    </citation>
    <scope>NUCLEOTIDE SEQUENCE [LARGE SCALE GENOMIC DNA]</scope>
    <source>
        <strain evidence="7 8">P124</strain>
    </source>
</reference>
<dbReference type="Pfam" id="PF02668">
    <property type="entry name" value="TauD"/>
    <property type="match status" value="1"/>
</dbReference>
<evidence type="ECO:0000256" key="5">
    <source>
        <dbReference type="ARBA" id="ARBA00023004"/>
    </source>
</evidence>
<keyword evidence="5" id="KW-0408">Iron</keyword>
<gene>
    <name evidence="7" type="ORF">PRZ48_007941</name>
</gene>
<dbReference type="InterPro" id="IPR051178">
    <property type="entry name" value="TfdA_dioxygenase"/>
</dbReference>
<keyword evidence="2" id="KW-0479">Metal-binding</keyword>
<evidence type="ECO:0000313" key="7">
    <source>
        <dbReference type="EMBL" id="KAK4499755.1"/>
    </source>
</evidence>
<evidence type="ECO:0000259" key="6">
    <source>
        <dbReference type="Pfam" id="PF02668"/>
    </source>
</evidence>
<accession>A0ABR0EF40</accession>
<keyword evidence="4" id="KW-0560">Oxidoreductase</keyword>
<comment type="caution">
    <text evidence="7">The sequence shown here is derived from an EMBL/GenBank/DDBJ whole genome shotgun (WGS) entry which is preliminary data.</text>
</comment>
<dbReference type="InterPro" id="IPR042098">
    <property type="entry name" value="TauD-like_sf"/>
</dbReference>
<sequence>MPGALKKLTVTPLGKSIGAQVTGLDFSEPIPDDVAAELKAALHEHGVLVARSTNVTDESMIALGKKWGPLDNVLAHIKAGRRMRFEHLPEIFDVSNIDPEGNIITKDDPVRTSSKRGNTLWHADGAYNPRRSGISIIRAVELPPKGTGGETEFLDSRTAYEDLPKSKKEEIKGYVGMNTLLWNRRLANPDMPEFDLDFTKVPLSKHPIAQVHEPTGRGNLYIGSYNHHIDGLSIKDGRRITDELLEHVTQEKYKFTVHWEGPGDIAFWDNTAVLHRATVGEYGEKYRRDMRRISTFDDSKWAWGANDPATAKQVGLT</sequence>
<keyword evidence="3" id="KW-0223">Dioxygenase</keyword>
<evidence type="ECO:0000256" key="4">
    <source>
        <dbReference type="ARBA" id="ARBA00023002"/>
    </source>
</evidence>
<keyword evidence="8" id="KW-1185">Reference proteome</keyword>
<comment type="similarity">
    <text evidence="1">Belongs to the TfdA dioxygenase family.</text>
</comment>
<proteinExistence type="inferred from homology"/>
<evidence type="ECO:0000256" key="1">
    <source>
        <dbReference type="ARBA" id="ARBA00005896"/>
    </source>
</evidence>
<organism evidence="7 8">
    <name type="scientific">Zasmidium cellare</name>
    <name type="common">Wine cellar mold</name>
    <name type="synonym">Racodium cellare</name>
    <dbReference type="NCBI Taxonomy" id="395010"/>
    <lineage>
        <taxon>Eukaryota</taxon>
        <taxon>Fungi</taxon>
        <taxon>Dikarya</taxon>
        <taxon>Ascomycota</taxon>
        <taxon>Pezizomycotina</taxon>
        <taxon>Dothideomycetes</taxon>
        <taxon>Dothideomycetidae</taxon>
        <taxon>Mycosphaerellales</taxon>
        <taxon>Mycosphaerellaceae</taxon>
        <taxon>Zasmidium</taxon>
    </lineage>
</organism>
<dbReference type="EMBL" id="JAXOVC010000006">
    <property type="protein sequence ID" value="KAK4499755.1"/>
    <property type="molecule type" value="Genomic_DNA"/>
</dbReference>
<evidence type="ECO:0000256" key="3">
    <source>
        <dbReference type="ARBA" id="ARBA00022964"/>
    </source>
</evidence>
<dbReference type="PANTHER" id="PTHR43779:SF3">
    <property type="entry name" value="(3R)-3-[(CARBOXYMETHYL)AMINO]FATTY ACID OXYGENASE_DECARBOXYLASE"/>
    <property type="match status" value="1"/>
</dbReference>
<dbReference type="InterPro" id="IPR003819">
    <property type="entry name" value="TauD/TfdA-like"/>
</dbReference>
<dbReference type="PANTHER" id="PTHR43779">
    <property type="entry name" value="DIOXYGENASE RV0097-RELATED"/>
    <property type="match status" value="1"/>
</dbReference>
<dbReference type="SUPFAM" id="SSF51197">
    <property type="entry name" value="Clavaminate synthase-like"/>
    <property type="match status" value="1"/>
</dbReference>
<evidence type="ECO:0000313" key="8">
    <source>
        <dbReference type="Proteomes" id="UP001305779"/>
    </source>
</evidence>